<organism evidence="6 7">
    <name type="scientific">Brotonthovivens ammoniilytica</name>
    <dbReference type="NCBI Taxonomy" id="2981725"/>
    <lineage>
        <taxon>Bacteria</taxon>
        <taxon>Bacillati</taxon>
        <taxon>Bacillota</taxon>
        <taxon>Clostridia</taxon>
        <taxon>Lachnospirales</taxon>
        <taxon>Lachnospiraceae</taxon>
        <taxon>Brotonthovivens</taxon>
    </lineage>
</organism>
<evidence type="ECO:0000313" key="6">
    <source>
        <dbReference type="EMBL" id="MCU6761522.1"/>
    </source>
</evidence>
<dbReference type="InterPro" id="IPR000169">
    <property type="entry name" value="Pept_cys_AS"/>
</dbReference>
<protein>
    <submittedName>
        <fullName evidence="6">Chitobiase/beta-hexosaminidase C-terminal domain-containing protein</fullName>
    </submittedName>
</protein>
<gene>
    <name evidence="6" type="ORF">OCV88_04095</name>
</gene>
<feature type="region of interest" description="Disordered" evidence="2">
    <location>
        <begin position="76"/>
        <end position="116"/>
    </location>
</feature>
<dbReference type="Pfam" id="PF00112">
    <property type="entry name" value="Peptidase_C1"/>
    <property type="match status" value="2"/>
</dbReference>
<dbReference type="Gene3D" id="2.60.120.380">
    <property type="match status" value="1"/>
</dbReference>
<dbReference type="Proteomes" id="UP001652442">
    <property type="component" value="Unassembled WGS sequence"/>
</dbReference>
<dbReference type="EMBL" id="JAOQJQ010000001">
    <property type="protein sequence ID" value="MCU6761522.1"/>
    <property type="molecule type" value="Genomic_DNA"/>
</dbReference>
<dbReference type="InterPro" id="IPR003343">
    <property type="entry name" value="Big_2"/>
</dbReference>
<dbReference type="SUPFAM" id="SSF89260">
    <property type="entry name" value="Collagen-binding domain"/>
    <property type="match status" value="1"/>
</dbReference>
<dbReference type="InterPro" id="IPR013128">
    <property type="entry name" value="Peptidase_C1A"/>
</dbReference>
<keyword evidence="3" id="KW-0812">Transmembrane</keyword>
<evidence type="ECO:0000313" key="7">
    <source>
        <dbReference type="Proteomes" id="UP001652442"/>
    </source>
</evidence>
<dbReference type="CDD" id="cd02619">
    <property type="entry name" value="Peptidase_C1"/>
    <property type="match status" value="1"/>
</dbReference>
<keyword evidence="3" id="KW-1133">Transmembrane helix</keyword>
<keyword evidence="4" id="KW-0732">Signal</keyword>
<evidence type="ECO:0000259" key="5">
    <source>
        <dbReference type="SMART" id="SM00635"/>
    </source>
</evidence>
<dbReference type="PROSITE" id="PS00139">
    <property type="entry name" value="THIOL_PROTEASE_CYS"/>
    <property type="match status" value="1"/>
</dbReference>
<feature type="chain" id="PRO_5045249052" evidence="4">
    <location>
        <begin position="27"/>
        <end position="1486"/>
    </location>
</feature>
<keyword evidence="3" id="KW-0472">Membrane</keyword>
<dbReference type="InterPro" id="IPR008964">
    <property type="entry name" value="Invasin/intimin_cell_adhesion"/>
</dbReference>
<keyword evidence="7" id="KW-1185">Reference proteome</keyword>
<feature type="region of interest" description="Disordered" evidence="2">
    <location>
        <begin position="1147"/>
        <end position="1170"/>
    </location>
</feature>
<dbReference type="InterPro" id="IPR038765">
    <property type="entry name" value="Papain-like_cys_pep_sf"/>
</dbReference>
<dbReference type="Gene3D" id="3.90.70.10">
    <property type="entry name" value="Cysteine proteinases"/>
    <property type="match status" value="2"/>
</dbReference>
<dbReference type="SMART" id="SM00635">
    <property type="entry name" value="BID_2"/>
    <property type="match status" value="1"/>
</dbReference>
<feature type="compositionally biased region" description="Basic and acidic residues" evidence="2">
    <location>
        <begin position="1155"/>
        <end position="1170"/>
    </location>
</feature>
<dbReference type="Pfam" id="PF13287">
    <property type="entry name" value="Fn3_assoc"/>
    <property type="match status" value="2"/>
</dbReference>
<dbReference type="InterPro" id="IPR040528">
    <property type="entry name" value="Lectin-like"/>
</dbReference>
<proteinExistence type="inferred from homology"/>
<sequence length="1486" mass="161481">MRRKRVGKSLLAVILAASMISVPVFAGQKSEVDKQGPDYSGNIIMAENLDDTIDSQEKLEQTEQTGISFGEAKAFKEKEDEQNGTAGGRCGVPDLKNIKGKAPLSDKGRSAKNQVSRTYQVGDKKEIYSDYNASGAGWFEVEVAAVGDTCTIWRDAAHPEVLTDEQAKAYADTIDEKIHDPLEKAFGDWSGMDVDGDGKTAFVFYEMPYAGFFYSADLYTKEETEFATGNVMDMLHMAGNNPMEVTMSTLAHELQHLINFSQTFGYGDSWMNEMFSQCAIEIAGFASTENVYEVGAFTAKAREYGYTYPFIYEDWYVPDGEESGVPYGSWYLFGRYLAYQTKDLAGGGDEIYKTILNVNGTGYREDLEAALEQIGYLGEGKEVQNFEELVTNYNAALYLRDESGLYSLSGNKENPSNVDGVEVDAIEALEYPMEAIPGGGAASFCINRSKEAVTPVDFGSHMQFAGISSDRLEGVYTDTDSGILLYNDTVSLKTSDQNAEIYYTIDGSDPSKDGIKYREPIAVTGSLVLKACTMGKDGSCSEISTWEYRAKTGAVKTDIPAGAVEPGIRVSLSCEWPEAEIHYTTDGSDPLGEHGTVYKDPIVIVEPTTIKAIAVIPGAEDVIPGSIRTFVYETGTGKGDRYEPNNSLEEAASVSFPGKYEGTIHYPEDEDVYAFTLENSAELNLTLAVPKDLSYTLSLYNEQGDEIGNSVLENKDQNLTISVNSGKYFVKIAGKDGSFSETKTYQLTMTKEMEPDAVSKLDYSEMNMLTAMGDKNLETGSGYAWDLGINGGGHYLMSMTYFSNWAGPAEESADPYTDAEDGDYSYKNLSDRAQVHVQNALYLPNDTRKNYIENLKSAVYSYGAADIYMLVGRAYRDPEALNFYVDKMDYDYVLPGKDVGHIVTVVGWDDSYSRDNFTGDQAAAESNGYENVEIPKPSKDGAFIIKNSWGEEVGDQGYCYLSYEDAFIMANNPAIYLADEMPDNYNHQYMNDPFGTLSFVYMDESLTASEVFRNTKESPELLKAVSFVSGSTDTRYEISIVQNGKSKKVAEGVKKYAGFYTERLTQAVTIPAGGEFEVMVRLEAEKKNPDAEVSIGVSCNISGFLESVQPAENQSFMMDEGEKIDVGSQGMFANIRAYTCDVYSDTYTSETSPADEPKEETKAADSKEEKADEIFENTKNVVLTGVEQASVFGGIGASIESAGGTKAPAIDLPKQFDLRDTGTLTPIRNQGNLGSCWTFAAIACVENTMARNGGYLVDYPSGLSLDASEKSVLLTKDEPRQQVSLTADLLGADSPSSARINWSVSGDVDSISLDHTYSFDGERVPVITALKPGTVTITASSDADMTVKASCTVTITAQGVEKLSVSPDKVTLKPGESAKLTAGTEPETAFDETIVWSSDHPEIANVDENGVVTALSGGSAVITAKAGTAKDTAVITVEGAKAVYPGADQTIAPKTGMAENSAVISLLLSLAAITCLAGVYSRRRIR</sequence>
<evidence type="ECO:0000256" key="2">
    <source>
        <dbReference type="SAM" id="MobiDB-lite"/>
    </source>
</evidence>
<dbReference type="Gene3D" id="2.60.40.1080">
    <property type="match status" value="1"/>
</dbReference>
<feature type="signal peptide" evidence="4">
    <location>
        <begin position="1"/>
        <end position="26"/>
    </location>
</feature>
<dbReference type="RefSeq" id="WP_262590680.1">
    <property type="nucleotide sequence ID" value="NZ_JAOQJQ010000001.1"/>
</dbReference>
<evidence type="ECO:0000256" key="4">
    <source>
        <dbReference type="SAM" id="SignalP"/>
    </source>
</evidence>
<comment type="caution">
    <text evidence="6">The sequence shown here is derived from an EMBL/GenBank/DDBJ whole genome shotgun (WGS) entry which is preliminary data.</text>
</comment>
<dbReference type="SUPFAM" id="SSF54001">
    <property type="entry name" value="Cysteine proteinases"/>
    <property type="match status" value="2"/>
</dbReference>
<dbReference type="InterPro" id="IPR000668">
    <property type="entry name" value="Peptidase_C1A_C"/>
</dbReference>
<accession>A0ABT2TIR2</accession>
<evidence type="ECO:0000256" key="3">
    <source>
        <dbReference type="SAM" id="Phobius"/>
    </source>
</evidence>
<reference evidence="6 7" key="1">
    <citation type="journal article" date="2021" name="ISME Commun">
        <title>Automated analysis of genomic sequences facilitates high-throughput and comprehensive description of bacteria.</title>
        <authorList>
            <person name="Hitch T.C.A."/>
        </authorList>
    </citation>
    <scope>NUCLEOTIDE SEQUENCE [LARGE SCALE GENOMIC DNA]</scope>
    <source>
        <strain evidence="6 7">Sanger_109</strain>
    </source>
</reference>
<dbReference type="Pfam" id="PF02368">
    <property type="entry name" value="Big_2"/>
    <property type="match status" value="1"/>
</dbReference>
<dbReference type="SUPFAM" id="SSF49373">
    <property type="entry name" value="Invasin/intimin cell-adhesion fragments"/>
    <property type="match status" value="1"/>
</dbReference>
<comment type="similarity">
    <text evidence="1">Belongs to the peptidase C1 family.</text>
</comment>
<feature type="domain" description="BIG2" evidence="5">
    <location>
        <begin position="1359"/>
        <end position="1436"/>
    </location>
</feature>
<dbReference type="Pfam" id="PF18560">
    <property type="entry name" value="Lectin_like"/>
    <property type="match status" value="1"/>
</dbReference>
<name>A0ABT2TIR2_9FIRM</name>
<evidence type="ECO:0000256" key="1">
    <source>
        <dbReference type="ARBA" id="ARBA00008455"/>
    </source>
</evidence>
<feature type="transmembrane region" description="Helical" evidence="3">
    <location>
        <begin position="1462"/>
        <end position="1480"/>
    </location>
</feature>
<dbReference type="PANTHER" id="PTHR12411">
    <property type="entry name" value="CYSTEINE PROTEASE FAMILY C1-RELATED"/>
    <property type="match status" value="1"/>
</dbReference>
<dbReference type="InterPro" id="IPR026876">
    <property type="entry name" value="Fn3_assoc_repeat"/>
</dbReference>